<organism evidence="1 2">
    <name type="scientific">Phaeosphaeria nodorum (strain SN15 / ATCC MYA-4574 / FGSC 10173)</name>
    <name type="common">Glume blotch fungus</name>
    <name type="synonym">Parastagonospora nodorum</name>
    <dbReference type="NCBI Taxonomy" id="321614"/>
    <lineage>
        <taxon>Eukaryota</taxon>
        <taxon>Fungi</taxon>
        <taxon>Dikarya</taxon>
        <taxon>Ascomycota</taxon>
        <taxon>Pezizomycotina</taxon>
        <taxon>Dothideomycetes</taxon>
        <taxon>Pleosporomycetidae</taxon>
        <taxon>Pleosporales</taxon>
        <taxon>Pleosporineae</taxon>
        <taxon>Phaeosphaeriaceae</taxon>
        <taxon>Parastagonospora</taxon>
    </lineage>
</organism>
<dbReference type="EMBL" id="CP069040">
    <property type="protein sequence ID" value="QRD05422.1"/>
    <property type="molecule type" value="Genomic_DNA"/>
</dbReference>
<reference evidence="2" key="1">
    <citation type="journal article" date="2021" name="BMC Genomics">
        <title>Chromosome-level genome assembly and manually-curated proteome of model necrotroph Parastagonospora nodorum Sn15 reveals a genome-wide trove of candidate effector homologs, and redundancy of virulence-related functions within an accessory chromosome.</title>
        <authorList>
            <person name="Bertazzoni S."/>
            <person name="Jones D.A.B."/>
            <person name="Phan H.T."/>
            <person name="Tan K.-C."/>
            <person name="Hane J.K."/>
        </authorList>
    </citation>
    <scope>NUCLEOTIDE SEQUENCE [LARGE SCALE GENOMIC DNA]</scope>
    <source>
        <strain evidence="2">SN15 / ATCC MYA-4574 / FGSC 10173)</strain>
    </source>
</reference>
<keyword evidence="2" id="KW-1185">Reference proteome</keyword>
<sequence length="101" mass="10952">MLCKSPALGITQCIRPTSHKHHAFKVVFVIRHQSGRTLGSSHVPSSQCMPINTYVAVIALDACSSIESGEDQKTPPKCFQTPLKMGKAEKGSRNRFTAVLG</sequence>
<accession>A0A7U2I8X7</accession>
<evidence type="ECO:0000313" key="2">
    <source>
        <dbReference type="Proteomes" id="UP000663193"/>
    </source>
</evidence>
<dbReference type="Proteomes" id="UP000663193">
    <property type="component" value="Chromosome 18"/>
</dbReference>
<proteinExistence type="predicted"/>
<dbReference type="VEuPathDB" id="FungiDB:JI435_422430"/>
<gene>
    <name evidence="1" type="ORF">JI435_422430</name>
</gene>
<name>A0A7U2I8X7_PHANO</name>
<evidence type="ECO:0000313" key="1">
    <source>
        <dbReference type="EMBL" id="QRD05422.1"/>
    </source>
</evidence>
<dbReference type="AlphaFoldDB" id="A0A7U2I8X7"/>
<protein>
    <submittedName>
        <fullName evidence="1">Uncharacterized protein</fullName>
    </submittedName>
</protein>